<dbReference type="Proteomes" id="UP001232245">
    <property type="component" value="Unassembled WGS sequence"/>
</dbReference>
<reference evidence="2 3" key="1">
    <citation type="submission" date="2023-07" db="EMBL/GenBank/DDBJ databases">
        <title>Genomic Encyclopedia of Type Strains, Phase IV (KMG-IV): sequencing the most valuable type-strain genomes for metagenomic binning, comparative biology and taxonomic classification.</title>
        <authorList>
            <person name="Goeker M."/>
        </authorList>
    </citation>
    <scope>NUCLEOTIDE SEQUENCE [LARGE SCALE GENOMIC DNA]</scope>
    <source>
        <strain evidence="2 3">DSM 17723</strain>
    </source>
</reference>
<accession>A0ABT9Z7K1</accession>
<dbReference type="RefSeq" id="WP_174881294.1">
    <property type="nucleotide sequence ID" value="NZ_CADEPK010000343.1"/>
</dbReference>
<organism evidence="2 3">
    <name type="scientific">Metabacillus niabensis</name>
    <dbReference type="NCBI Taxonomy" id="324854"/>
    <lineage>
        <taxon>Bacteria</taxon>
        <taxon>Bacillati</taxon>
        <taxon>Bacillota</taxon>
        <taxon>Bacilli</taxon>
        <taxon>Bacillales</taxon>
        <taxon>Bacillaceae</taxon>
        <taxon>Metabacillus</taxon>
    </lineage>
</organism>
<proteinExistence type="predicted"/>
<sequence length="113" mass="12650">MGQVTKKSIATLYNQVSKEIFGIGVHDQKIDMIDNKILIIARTKRLPALDALSDEHSELVSSLDAALSSTYKRLLKEKLEILFDVTITSLFRDYDAEKGIACTVICFDNEIAE</sequence>
<feature type="domain" description="Na+-translocating membrane potential-generating system MpsC" evidence="1">
    <location>
        <begin position="7"/>
        <end position="108"/>
    </location>
</feature>
<gene>
    <name evidence="2" type="ORF">J2S02_004143</name>
</gene>
<keyword evidence="3" id="KW-1185">Reference proteome</keyword>
<dbReference type="InterPro" id="IPR018745">
    <property type="entry name" value="MpsC"/>
</dbReference>
<evidence type="ECO:0000313" key="2">
    <source>
        <dbReference type="EMBL" id="MDQ0227796.1"/>
    </source>
</evidence>
<evidence type="ECO:0000313" key="3">
    <source>
        <dbReference type="Proteomes" id="UP001232245"/>
    </source>
</evidence>
<evidence type="ECO:0000259" key="1">
    <source>
        <dbReference type="Pfam" id="PF10057"/>
    </source>
</evidence>
<name>A0ABT9Z7K1_9BACI</name>
<dbReference type="Pfam" id="PF10057">
    <property type="entry name" value="MpsC"/>
    <property type="match status" value="1"/>
</dbReference>
<comment type="caution">
    <text evidence="2">The sequence shown here is derived from an EMBL/GenBank/DDBJ whole genome shotgun (WGS) entry which is preliminary data.</text>
</comment>
<dbReference type="EMBL" id="JAUSTZ010000011">
    <property type="protein sequence ID" value="MDQ0227796.1"/>
    <property type="molecule type" value="Genomic_DNA"/>
</dbReference>
<protein>
    <submittedName>
        <fullName evidence="2">Uncharacterized protein YbcI</fullName>
    </submittedName>
</protein>